<dbReference type="AlphaFoldDB" id="A0AAV0VMD4"/>
<dbReference type="Gene3D" id="2.40.50.140">
    <property type="entry name" value="Nucleic acid-binding proteins"/>
    <property type="match status" value="3"/>
</dbReference>
<proteinExistence type="predicted"/>
<dbReference type="InterPro" id="IPR031657">
    <property type="entry name" value="REPA_OB_2"/>
</dbReference>
<dbReference type="SUPFAM" id="SSF50249">
    <property type="entry name" value="Nucleic acid-binding proteins"/>
    <property type="match status" value="3"/>
</dbReference>
<feature type="domain" description="Replication protein A OB" evidence="3">
    <location>
        <begin position="267"/>
        <end position="364"/>
    </location>
</feature>
<evidence type="ECO:0000256" key="1">
    <source>
        <dbReference type="ARBA" id="ARBA00023125"/>
    </source>
</evidence>
<evidence type="ECO:0000313" key="5">
    <source>
        <dbReference type="Proteomes" id="UP001160148"/>
    </source>
</evidence>
<name>A0AAV0VMD4_9HEMI</name>
<reference evidence="4 5" key="1">
    <citation type="submission" date="2023-01" db="EMBL/GenBank/DDBJ databases">
        <authorList>
            <person name="Whitehead M."/>
        </authorList>
    </citation>
    <scope>NUCLEOTIDE SEQUENCE [LARGE SCALE GENOMIC DNA]</scope>
</reference>
<evidence type="ECO:0000259" key="2">
    <source>
        <dbReference type="Pfam" id="PF04057"/>
    </source>
</evidence>
<sequence length="386" mass="44265">MALELSNGSIEKLCNGMLVQRPIVQLMGFETVQVKPYETNYRLVLSDGIHMNSYFFLCSQLNDLIIKQQVKYATILRIDEYKFMNGENSADHSPRWIILIQKVTILIHRNVYGNPQPLINIEKKEMPLINLNVNKSPSRIFYCVEHLENNLMSVKDLITLPNGGCPFVLKLTVVKKNAINTYSSCRVLNINMMDSTGVVRVSAFNSLSDSLNEIFEENKTYYLADTILKHNQFGVELKLQPHSVIIESIDKIQPKIQYIKTSNFNKLLENNPNTFSDLIGVCIEVGDIEVCSNSTSQTEIGKREIVLIDMSMATITLKVWGEQVNKFDEKFEDPPIVMVKQAVLKQFNGAKYFSMVKFSVLFINPNLEEVHQLKEWYKQLIAMDDF</sequence>
<evidence type="ECO:0000313" key="4">
    <source>
        <dbReference type="EMBL" id="CAI6345459.1"/>
    </source>
</evidence>
<accession>A0AAV0VMD4</accession>
<comment type="caution">
    <text evidence="4">The sequence shown here is derived from an EMBL/GenBank/DDBJ whole genome shotgun (WGS) entry which is preliminary data.</text>
</comment>
<dbReference type="InterPro" id="IPR007199">
    <property type="entry name" value="Rep_factor-A_N"/>
</dbReference>
<keyword evidence="1" id="KW-0238">DNA-binding</keyword>
<evidence type="ECO:0008006" key="6">
    <source>
        <dbReference type="Google" id="ProtNLM"/>
    </source>
</evidence>
<dbReference type="GO" id="GO:0006260">
    <property type="term" value="P:DNA replication"/>
    <property type="evidence" value="ECO:0007669"/>
    <property type="project" value="InterPro"/>
</dbReference>
<keyword evidence="5" id="KW-1185">Reference proteome</keyword>
<dbReference type="GO" id="GO:0003677">
    <property type="term" value="F:DNA binding"/>
    <property type="evidence" value="ECO:0007669"/>
    <property type="project" value="UniProtKB-KW"/>
</dbReference>
<feature type="domain" description="Replication factor-A protein 1 N-terminal" evidence="2">
    <location>
        <begin position="5"/>
        <end position="106"/>
    </location>
</feature>
<dbReference type="Pfam" id="PF04057">
    <property type="entry name" value="Rep-A_N"/>
    <property type="match status" value="1"/>
</dbReference>
<dbReference type="EMBL" id="CARXXK010000001">
    <property type="protein sequence ID" value="CAI6345459.1"/>
    <property type="molecule type" value="Genomic_DNA"/>
</dbReference>
<dbReference type="CDD" id="cd04475">
    <property type="entry name" value="RPA1_DBD_B"/>
    <property type="match status" value="1"/>
</dbReference>
<evidence type="ECO:0000259" key="3">
    <source>
        <dbReference type="Pfam" id="PF16900"/>
    </source>
</evidence>
<dbReference type="InterPro" id="IPR012340">
    <property type="entry name" value="NA-bd_OB-fold"/>
</dbReference>
<dbReference type="Proteomes" id="UP001160148">
    <property type="component" value="Unassembled WGS sequence"/>
</dbReference>
<organism evidence="4 5">
    <name type="scientific">Macrosiphum euphorbiae</name>
    <name type="common">potato aphid</name>
    <dbReference type="NCBI Taxonomy" id="13131"/>
    <lineage>
        <taxon>Eukaryota</taxon>
        <taxon>Metazoa</taxon>
        <taxon>Ecdysozoa</taxon>
        <taxon>Arthropoda</taxon>
        <taxon>Hexapoda</taxon>
        <taxon>Insecta</taxon>
        <taxon>Pterygota</taxon>
        <taxon>Neoptera</taxon>
        <taxon>Paraneoptera</taxon>
        <taxon>Hemiptera</taxon>
        <taxon>Sternorrhyncha</taxon>
        <taxon>Aphidomorpha</taxon>
        <taxon>Aphidoidea</taxon>
        <taxon>Aphididae</taxon>
        <taxon>Macrosiphini</taxon>
        <taxon>Macrosiphum</taxon>
    </lineage>
</organism>
<gene>
    <name evidence="4" type="ORF">MEUPH1_LOCUS2470</name>
</gene>
<dbReference type="GO" id="GO:0005634">
    <property type="term" value="C:nucleus"/>
    <property type="evidence" value="ECO:0007669"/>
    <property type="project" value="InterPro"/>
</dbReference>
<protein>
    <recommendedName>
        <fullName evidence="6">Replication protein A OB domain-containing protein</fullName>
    </recommendedName>
</protein>
<dbReference type="Pfam" id="PF16900">
    <property type="entry name" value="REPA_OB_2"/>
    <property type="match status" value="1"/>
</dbReference>